<keyword evidence="2" id="KW-1185">Reference proteome</keyword>
<dbReference type="KEGG" id="pmuc:ING2E5A_3075"/>
<dbReference type="STRING" id="1642646.ING2E5A_3075"/>
<reference evidence="1 2" key="1">
    <citation type="submission" date="2016-08" db="EMBL/GenBank/DDBJ databases">
        <authorList>
            <person name="Seilhamer J.J."/>
        </authorList>
    </citation>
    <scope>NUCLEOTIDE SEQUENCE [LARGE SCALE GENOMIC DNA]</scope>
    <source>
        <strain evidence="1">ING2-E5A</strain>
    </source>
</reference>
<dbReference type="RefSeq" id="WP_071138078.1">
    <property type="nucleotide sequence ID" value="NZ_DUQN01000030.1"/>
</dbReference>
<proteinExistence type="predicted"/>
<evidence type="ECO:0000313" key="1">
    <source>
        <dbReference type="EMBL" id="SCM59866.1"/>
    </source>
</evidence>
<accession>A0A1G4GBE4</accession>
<dbReference type="AlphaFoldDB" id="A0A1G4GBE4"/>
<name>A0A1G4GBE4_9BACT</name>
<protein>
    <recommendedName>
        <fullName evidence="3">Tetratricopeptide repeat protein</fullName>
    </recommendedName>
</protein>
<sequence length="247" mass="28670">MDRSDFFSYIADYGKLTETSLEELKALVEEYPCFQAAHLLLARSRYQFRREEFEKHLPEAAVCCADRSRLFYLINNEKYARFFPKASSLEETDRTQTLLDAFLDSFSLDEPEEKMPEIETNIISTDYLSYLQSLEGESSPKEEDSSRPELKHQEIIDTFLEKAAANEITITSREPEPAKPSEVEKMPGGNGFLTETLATIYIKQKKYEQALAIIRQLSLNFPKKSVYFADQIRFLELLILNEKNKKE</sequence>
<evidence type="ECO:0000313" key="2">
    <source>
        <dbReference type="Proteomes" id="UP000178485"/>
    </source>
</evidence>
<organism evidence="1 2">
    <name type="scientific">Petrimonas mucosa</name>
    <dbReference type="NCBI Taxonomy" id="1642646"/>
    <lineage>
        <taxon>Bacteria</taxon>
        <taxon>Pseudomonadati</taxon>
        <taxon>Bacteroidota</taxon>
        <taxon>Bacteroidia</taxon>
        <taxon>Bacteroidales</taxon>
        <taxon>Dysgonomonadaceae</taxon>
        <taxon>Petrimonas</taxon>
    </lineage>
</organism>
<dbReference type="EMBL" id="LT608328">
    <property type="protein sequence ID" value="SCM59866.1"/>
    <property type="molecule type" value="Genomic_DNA"/>
</dbReference>
<dbReference type="Proteomes" id="UP000178485">
    <property type="component" value="Chromosome i"/>
</dbReference>
<gene>
    <name evidence="1" type="ORF">ING2E5A_3075</name>
</gene>
<evidence type="ECO:0008006" key="3">
    <source>
        <dbReference type="Google" id="ProtNLM"/>
    </source>
</evidence>